<dbReference type="InterPro" id="IPR046335">
    <property type="entry name" value="LacI/GalR-like_sensor"/>
</dbReference>
<evidence type="ECO:0000256" key="3">
    <source>
        <dbReference type="ARBA" id="ARBA00023125"/>
    </source>
</evidence>
<dbReference type="GO" id="GO:0000976">
    <property type="term" value="F:transcription cis-regulatory region binding"/>
    <property type="evidence" value="ECO:0007669"/>
    <property type="project" value="TreeGrafter"/>
</dbReference>
<comment type="caution">
    <text evidence="6">The sequence shown here is derived from an EMBL/GenBank/DDBJ whole genome shotgun (WGS) entry which is preliminary data.</text>
</comment>
<reference evidence="6 7" key="1">
    <citation type="submission" date="2019-03" db="EMBL/GenBank/DDBJ databases">
        <title>Metabolic potential of uncultured bacteria and archaea associated with petroleum seepage in deep-sea sediments.</title>
        <authorList>
            <person name="Dong X."/>
            <person name="Hubert C."/>
        </authorList>
    </citation>
    <scope>NUCLEOTIDE SEQUENCE [LARGE SCALE GENOMIC DNA]</scope>
    <source>
        <strain evidence="6">E44_bin7</strain>
    </source>
</reference>
<dbReference type="PANTHER" id="PTHR30146">
    <property type="entry name" value="LACI-RELATED TRANSCRIPTIONAL REPRESSOR"/>
    <property type="match status" value="1"/>
</dbReference>
<sequence length="342" mass="37822">MRKTLKDVAKKAGVSTAVASRALGSYGYVSKEAQEKVLKVAEKIGYQPDIIARSLMTRKTHTIGIIISDITTLFFTSAVRGIEDVARENGYNVILCNSDENLEKETEYLKVIYEKRVDGLIISMSAKSNNYLKKLIRGGLPVVLLDRGPKEIKATKVIVDNLSGAYEAVNHLIKLGRRRIGVINGIAGVTTSDERFEGYKRALKDNDILIDPELVKYGEFKMEKARQAAQQVIKMKNPPDALFVTNEVMTTGALLALNENNVRIPQEIAIVGFDDPVWAPLMKPPLTAVRQPSYSVGTIAFQTLLQIINKGDRGKTSEEEIVLKAKLIARGSCGEKLFKKRA</sequence>
<dbReference type="Gene3D" id="3.40.50.2300">
    <property type="match status" value="2"/>
</dbReference>
<keyword evidence="2" id="KW-0805">Transcription regulation</keyword>
<dbReference type="PROSITE" id="PS50932">
    <property type="entry name" value="HTH_LACI_2"/>
    <property type="match status" value="1"/>
</dbReference>
<dbReference type="GO" id="GO:0003700">
    <property type="term" value="F:DNA-binding transcription factor activity"/>
    <property type="evidence" value="ECO:0007669"/>
    <property type="project" value="TreeGrafter"/>
</dbReference>
<gene>
    <name evidence="6" type="ORF">E3J84_02405</name>
</gene>
<dbReference type="SUPFAM" id="SSF47413">
    <property type="entry name" value="lambda repressor-like DNA-binding domains"/>
    <property type="match status" value="1"/>
</dbReference>
<keyword evidence="3" id="KW-0238">DNA-binding</keyword>
<keyword evidence="1" id="KW-0678">Repressor</keyword>
<evidence type="ECO:0000256" key="2">
    <source>
        <dbReference type="ARBA" id="ARBA00023015"/>
    </source>
</evidence>
<accession>A0A523S192</accession>
<evidence type="ECO:0000313" key="7">
    <source>
        <dbReference type="Proteomes" id="UP000316360"/>
    </source>
</evidence>
<dbReference type="CDD" id="cd01392">
    <property type="entry name" value="HTH_LacI"/>
    <property type="match status" value="1"/>
</dbReference>
<evidence type="ECO:0000256" key="4">
    <source>
        <dbReference type="ARBA" id="ARBA00023163"/>
    </source>
</evidence>
<proteinExistence type="predicted"/>
<dbReference type="InterPro" id="IPR010982">
    <property type="entry name" value="Lambda_DNA-bd_dom_sf"/>
</dbReference>
<dbReference type="Pfam" id="PF00356">
    <property type="entry name" value="LacI"/>
    <property type="match status" value="1"/>
</dbReference>
<dbReference type="SUPFAM" id="SSF53822">
    <property type="entry name" value="Periplasmic binding protein-like I"/>
    <property type="match status" value="1"/>
</dbReference>
<dbReference type="Proteomes" id="UP000316360">
    <property type="component" value="Unassembled WGS sequence"/>
</dbReference>
<dbReference type="AlphaFoldDB" id="A0A523S192"/>
<protein>
    <submittedName>
        <fullName evidence="6">LacI family transcriptional regulator</fullName>
    </submittedName>
</protein>
<feature type="domain" description="HTH lacI-type" evidence="5">
    <location>
        <begin position="3"/>
        <end position="57"/>
    </location>
</feature>
<keyword evidence="4" id="KW-0804">Transcription</keyword>
<dbReference type="InterPro" id="IPR028082">
    <property type="entry name" value="Peripla_BP_I"/>
</dbReference>
<dbReference type="EMBL" id="SOKJ01000126">
    <property type="protein sequence ID" value="TET11805.1"/>
    <property type="molecule type" value="Genomic_DNA"/>
</dbReference>
<organism evidence="6 7">
    <name type="scientific">Aerophobetes bacterium</name>
    <dbReference type="NCBI Taxonomy" id="2030807"/>
    <lineage>
        <taxon>Bacteria</taxon>
        <taxon>Candidatus Aerophobota</taxon>
    </lineage>
</organism>
<dbReference type="PANTHER" id="PTHR30146:SF148">
    <property type="entry name" value="HTH-TYPE TRANSCRIPTIONAL REPRESSOR PURR-RELATED"/>
    <property type="match status" value="1"/>
</dbReference>
<dbReference type="InterPro" id="IPR000843">
    <property type="entry name" value="HTH_LacI"/>
</dbReference>
<dbReference type="Pfam" id="PF13377">
    <property type="entry name" value="Peripla_BP_3"/>
    <property type="match status" value="1"/>
</dbReference>
<evidence type="ECO:0000313" key="6">
    <source>
        <dbReference type="EMBL" id="TET11805.1"/>
    </source>
</evidence>
<name>A0A523S192_UNCAE</name>
<evidence type="ECO:0000259" key="5">
    <source>
        <dbReference type="PROSITE" id="PS50932"/>
    </source>
</evidence>
<dbReference type="SMART" id="SM00354">
    <property type="entry name" value="HTH_LACI"/>
    <property type="match status" value="1"/>
</dbReference>
<dbReference type="CDD" id="cd06267">
    <property type="entry name" value="PBP1_LacI_sugar_binding-like"/>
    <property type="match status" value="1"/>
</dbReference>
<evidence type="ECO:0000256" key="1">
    <source>
        <dbReference type="ARBA" id="ARBA00022491"/>
    </source>
</evidence>
<dbReference type="Gene3D" id="1.10.260.40">
    <property type="entry name" value="lambda repressor-like DNA-binding domains"/>
    <property type="match status" value="1"/>
</dbReference>